<proteinExistence type="predicted"/>
<protein>
    <submittedName>
        <fullName evidence="1">Uncharacterized protein</fullName>
    </submittedName>
</protein>
<evidence type="ECO:0000313" key="1">
    <source>
        <dbReference type="EMBL" id="OLY84310.1"/>
    </source>
</evidence>
<evidence type="ECO:0000313" key="2">
    <source>
        <dbReference type="Proteomes" id="UP000187455"/>
    </source>
</evidence>
<dbReference type="OrthoDB" id="5600212at2759"/>
<keyword evidence="2" id="KW-1185">Reference proteome</keyword>
<name>A0A1R0H549_9FUNG</name>
<reference evidence="1 2" key="1">
    <citation type="journal article" date="2016" name="Mol. Biol. Evol.">
        <title>Genome-Wide Survey of Gut Fungi (Harpellales) Reveals the First Horizontally Transferred Ubiquitin Gene from a Mosquito Host.</title>
        <authorList>
            <person name="Wang Y."/>
            <person name="White M.M."/>
            <person name="Kvist S."/>
            <person name="Moncalvo J.M."/>
        </authorList>
    </citation>
    <scope>NUCLEOTIDE SEQUENCE [LARGE SCALE GENOMIC DNA]</scope>
    <source>
        <strain evidence="1 2">ALG-7-W6</strain>
    </source>
</reference>
<dbReference type="AlphaFoldDB" id="A0A1R0H549"/>
<comment type="caution">
    <text evidence="1">The sequence shown here is derived from an EMBL/GenBank/DDBJ whole genome shotgun (WGS) entry which is preliminary data.</text>
</comment>
<gene>
    <name evidence="1" type="ORF">AYI68_g1530</name>
</gene>
<dbReference type="EMBL" id="LSSL01000544">
    <property type="protein sequence ID" value="OLY84310.1"/>
    <property type="molecule type" value="Genomic_DNA"/>
</dbReference>
<dbReference type="Proteomes" id="UP000187455">
    <property type="component" value="Unassembled WGS sequence"/>
</dbReference>
<organism evidence="1 2">
    <name type="scientific">Smittium mucronatum</name>
    <dbReference type="NCBI Taxonomy" id="133383"/>
    <lineage>
        <taxon>Eukaryota</taxon>
        <taxon>Fungi</taxon>
        <taxon>Fungi incertae sedis</taxon>
        <taxon>Zoopagomycota</taxon>
        <taxon>Kickxellomycotina</taxon>
        <taxon>Harpellomycetes</taxon>
        <taxon>Harpellales</taxon>
        <taxon>Legeriomycetaceae</taxon>
        <taxon>Smittium</taxon>
    </lineage>
</organism>
<sequence>MPPPHNPRLLDPESEKYHYGYVSWQVYHSMKIALFQSELVRISGIIVHPERIKKAKIECIKAATIKSELYRLNYYQNKSLFLCLSAPSIKMHCLTIYFNAIFADFNYMNLNALSLFERHISFYKKYGCNLKNAKFINQFLSRMYLYKKKAHENNIRNPKLLSYMKRFSINTSDITPWIVPRYFDFFKFNCCFESNMPSIHAEDYLNDPFSRKISSNDSDISDISNFLYVDNEISRKRSVVSFISNYIPGTQAPLCHESSPSISSQYLNNYKSNIFASTPVYTRSKGGSSKNPRNQYRNKYKVTHQSKPQMYPQRLYNSNYISGVSFNYDIDYLSPLYGSMNTLQPIVESAESNSKIKNSGDKKIVLRSVEKFLLKNPFNEITSRKFINYGAN</sequence>
<accession>A0A1R0H549</accession>